<dbReference type="AlphaFoldDB" id="A0A8B7XH81"/>
<keyword evidence="2" id="KW-1185">Reference proteome</keyword>
<reference evidence="3" key="1">
    <citation type="submission" date="2025-08" db="UniProtKB">
        <authorList>
            <consortium name="RefSeq"/>
        </authorList>
    </citation>
    <scope>IDENTIFICATION</scope>
</reference>
<name>A0A8B7XH81_ACAPL</name>
<dbReference type="Gene3D" id="3.40.50.300">
    <property type="entry name" value="P-loop containing nucleotide triphosphate hydrolases"/>
    <property type="match status" value="1"/>
</dbReference>
<dbReference type="GO" id="GO:0001517">
    <property type="term" value="F:N-acetylglucosamine 6-O-sulfotransferase activity"/>
    <property type="evidence" value="ECO:0007669"/>
    <property type="project" value="TreeGrafter"/>
</dbReference>
<dbReference type="RefSeq" id="XP_022080154.1">
    <property type="nucleotide sequence ID" value="XM_022224462.1"/>
</dbReference>
<gene>
    <name evidence="3" type="primary">LOC110973562</name>
</gene>
<dbReference type="GeneID" id="110973562"/>
<dbReference type="SUPFAM" id="SSF52540">
    <property type="entry name" value="P-loop containing nucleoside triphosphate hydrolases"/>
    <property type="match status" value="1"/>
</dbReference>
<proteinExistence type="predicted"/>
<evidence type="ECO:0000259" key="1">
    <source>
        <dbReference type="Pfam" id="PF00685"/>
    </source>
</evidence>
<dbReference type="GO" id="GO:0006044">
    <property type="term" value="P:N-acetylglucosamine metabolic process"/>
    <property type="evidence" value="ECO:0007669"/>
    <property type="project" value="TreeGrafter"/>
</dbReference>
<evidence type="ECO:0000313" key="3">
    <source>
        <dbReference type="RefSeq" id="XP_022080154.1"/>
    </source>
</evidence>
<evidence type="ECO:0000313" key="2">
    <source>
        <dbReference type="Proteomes" id="UP000694845"/>
    </source>
</evidence>
<sequence>MTRRHKIFLLCIALFAAVWIFVLVANQKPGKWRSFNLLWNKRSPPEGHSNTGMRSVVGIARGSQTKLKSLPISDRSSNVSRQLPTPVLLFASMRTGSSFVGELLGNSRDVFYLFEPGHAMQTTLLKMQGLQFTYDVPGLCINLMTKLFRCDFRGLDFYLEYLSQEPLEVLQRRTPRLYDACVQNGSSNATNCVVTSLMATESCQRSKFVVIKEIRVPDMTTLLPLIKDHVLDLKVIHLVRDPRPVTASRVLALTNKTLTSSNQTFGNFSKDYRDFLSDYCTESAANAKLGRQSPNWKGRYMLLRYEDVASDPTSAAERIYQFLGDTLVPKTVRYWIATNTNVDVANRFSTKRNSSQVYQAWRRTMPFGVAKAIEGARRCREMMEMMGYRLLEDEKHQRNLSRPLY</sequence>
<protein>
    <submittedName>
        <fullName evidence="3">Carbohydrate sulfotransferase 3-like</fullName>
    </submittedName>
</protein>
<dbReference type="KEGG" id="aplc:110973562"/>
<dbReference type="PANTHER" id="PTHR10704">
    <property type="entry name" value="CARBOHYDRATE SULFOTRANSFERASE"/>
    <property type="match status" value="1"/>
</dbReference>
<dbReference type="Proteomes" id="UP000694845">
    <property type="component" value="Unplaced"/>
</dbReference>
<feature type="domain" description="Sulfotransferase" evidence="1">
    <location>
        <begin position="85"/>
        <end position="374"/>
    </location>
</feature>
<dbReference type="GO" id="GO:0006790">
    <property type="term" value="P:sulfur compound metabolic process"/>
    <property type="evidence" value="ECO:0007669"/>
    <property type="project" value="TreeGrafter"/>
</dbReference>
<dbReference type="OrthoDB" id="6138663at2759"/>
<dbReference type="InterPro" id="IPR051135">
    <property type="entry name" value="Gal/GlcNAc/GalNAc_ST"/>
</dbReference>
<organism evidence="2 3">
    <name type="scientific">Acanthaster planci</name>
    <name type="common">Crown-of-thorns starfish</name>
    <dbReference type="NCBI Taxonomy" id="133434"/>
    <lineage>
        <taxon>Eukaryota</taxon>
        <taxon>Metazoa</taxon>
        <taxon>Echinodermata</taxon>
        <taxon>Eleutherozoa</taxon>
        <taxon>Asterozoa</taxon>
        <taxon>Asteroidea</taxon>
        <taxon>Valvatacea</taxon>
        <taxon>Valvatida</taxon>
        <taxon>Acanthasteridae</taxon>
        <taxon>Acanthaster</taxon>
    </lineage>
</organism>
<dbReference type="PANTHER" id="PTHR10704:SF71">
    <property type="entry name" value="CARBOHYDRATE SULFOTRANSFERASE 1-LIKE"/>
    <property type="match status" value="1"/>
</dbReference>
<accession>A0A8B7XH81</accession>
<dbReference type="OMA" id="SQVYQAW"/>
<dbReference type="InterPro" id="IPR000863">
    <property type="entry name" value="Sulfotransferase_dom"/>
</dbReference>
<dbReference type="Pfam" id="PF00685">
    <property type="entry name" value="Sulfotransfer_1"/>
    <property type="match status" value="1"/>
</dbReference>
<dbReference type="InterPro" id="IPR027417">
    <property type="entry name" value="P-loop_NTPase"/>
</dbReference>